<dbReference type="Gene3D" id="3.30.2010.10">
    <property type="entry name" value="Metalloproteases ('zincins'), catalytic domain"/>
    <property type="match status" value="1"/>
</dbReference>
<keyword evidence="5 13" id="KW-0378">Hydrolase</keyword>
<feature type="binding site" evidence="12">
    <location>
        <position position="342"/>
    </location>
    <ligand>
        <name>Zn(2+)</name>
        <dbReference type="ChEBI" id="CHEBI:29105"/>
        <note>catalytic</note>
    </ligand>
</feature>
<gene>
    <name evidence="17" type="ORF">GCM10009007_04140</name>
</gene>
<evidence type="ECO:0000256" key="4">
    <source>
        <dbReference type="ARBA" id="ARBA00022723"/>
    </source>
</evidence>
<keyword evidence="18" id="KW-1185">Reference proteome</keyword>
<evidence type="ECO:0000256" key="12">
    <source>
        <dbReference type="PIRSR" id="PIRSR627057-2"/>
    </source>
</evidence>
<evidence type="ECO:0000259" key="16">
    <source>
        <dbReference type="Pfam" id="PF16491"/>
    </source>
</evidence>
<reference evidence="17" key="2">
    <citation type="submission" date="2020-09" db="EMBL/GenBank/DDBJ databases">
        <authorList>
            <person name="Sun Q."/>
            <person name="Kim S."/>
        </authorList>
    </citation>
    <scope>NUCLEOTIDE SEQUENCE</scope>
    <source>
        <strain evidence="17">KCTC 32501</strain>
    </source>
</reference>
<comment type="subcellular location">
    <subcellularLocation>
        <location evidence="1">Endoplasmic reticulum membrane</location>
        <topology evidence="1">Multi-pass membrane protein</topology>
    </subcellularLocation>
</comment>
<keyword evidence="6" id="KW-0256">Endoplasmic reticulum</keyword>
<dbReference type="GO" id="GO:0004222">
    <property type="term" value="F:metalloendopeptidase activity"/>
    <property type="evidence" value="ECO:0007669"/>
    <property type="project" value="InterPro"/>
</dbReference>
<dbReference type="GO" id="GO:0046872">
    <property type="term" value="F:metal ion binding"/>
    <property type="evidence" value="ECO:0007669"/>
    <property type="project" value="UniProtKB-KW"/>
</dbReference>
<keyword evidence="8 14" id="KW-1133">Transmembrane helix</keyword>
<feature type="domain" description="Peptidase M48" evidence="15">
    <location>
        <begin position="182"/>
        <end position="399"/>
    </location>
</feature>
<evidence type="ECO:0000256" key="2">
    <source>
        <dbReference type="ARBA" id="ARBA00022670"/>
    </source>
</evidence>
<dbReference type="InterPro" id="IPR027057">
    <property type="entry name" value="CAXX_Prtase_1"/>
</dbReference>
<keyword evidence="3 14" id="KW-0812">Transmembrane</keyword>
<evidence type="ECO:0000256" key="5">
    <source>
        <dbReference type="ARBA" id="ARBA00022801"/>
    </source>
</evidence>
<comment type="similarity">
    <text evidence="13">Belongs to the peptidase M48 family.</text>
</comment>
<evidence type="ECO:0000256" key="10">
    <source>
        <dbReference type="ARBA" id="ARBA00023136"/>
    </source>
</evidence>
<evidence type="ECO:0000256" key="9">
    <source>
        <dbReference type="ARBA" id="ARBA00023049"/>
    </source>
</evidence>
<dbReference type="FunFam" id="3.30.2010.10:FF:000002">
    <property type="entry name" value="CAAX prenyl protease"/>
    <property type="match status" value="1"/>
</dbReference>
<feature type="active site" description="Proton donor" evidence="11">
    <location>
        <position position="346"/>
    </location>
</feature>
<proteinExistence type="inferred from homology"/>
<evidence type="ECO:0000313" key="18">
    <source>
        <dbReference type="Proteomes" id="UP000614287"/>
    </source>
</evidence>
<feature type="transmembrane region" description="Helical" evidence="14">
    <location>
        <begin position="72"/>
        <end position="94"/>
    </location>
</feature>
<feature type="transmembrane region" description="Helical" evidence="14">
    <location>
        <begin position="309"/>
        <end position="331"/>
    </location>
</feature>
<keyword evidence="9 13" id="KW-0482">Metalloprotease</keyword>
<dbReference type="InterPro" id="IPR001915">
    <property type="entry name" value="Peptidase_M48"/>
</dbReference>
<protein>
    <submittedName>
        <fullName evidence="17">Peptidase</fullName>
    </submittedName>
</protein>
<comment type="cofactor">
    <cofactor evidence="12 13">
        <name>Zn(2+)</name>
        <dbReference type="ChEBI" id="CHEBI:29105"/>
    </cofactor>
    <text evidence="12 13">Binds 1 zinc ion per subunit.</text>
</comment>
<dbReference type="RefSeq" id="WP_229809672.1">
    <property type="nucleotide sequence ID" value="NZ_BMZG01000002.1"/>
</dbReference>
<feature type="transmembrane region" description="Helical" evidence="14">
    <location>
        <begin position="148"/>
        <end position="168"/>
    </location>
</feature>
<feature type="transmembrane region" description="Helical" evidence="14">
    <location>
        <begin position="115"/>
        <end position="142"/>
    </location>
</feature>
<feature type="active site" evidence="11">
    <location>
        <position position="252"/>
    </location>
</feature>
<keyword evidence="7 12" id="KW-0862">Zinc</keyword>
<comment type="caution">
    <text evidence="17">The sequence shown here is derived from an EMBL/GenBank/DDBJ whole genome shotgun (WGS) entry which is preliminary data.</text>
</comment>
<feature type="transmembrane region" description="Helical" evidence="14">
    <location>
        <begin position="265"/>
        <end position="289"/>
    </location>
</feature>
<dbReference type="GO" id="GO:0071586">
    <property type="term" value="P:CAAX-box protein processing"/>
    <property type="evidence" value="ECO:0007669"/>
    <property type="project" value="InterPro"/>
</dbReference>
<keyword evidence="2 13" id="KW-0645">Protease</keyword>
<dbReference type="PANTHER" id="PTHR10120">
    <property type="entry name" value="CAAX PRENYL PROTEASE 1"/>
    <property type="match status" value="1"/>
</dbReference>
<evidence type="ECO:0000256" key="6">
    <source>
        <dbReference type="ARBA" id="ARBA00022824"/>
    </source>
</evidence>
<feature type="transmembrane region" description="Helical" evidence="14">
    <location>
        <begin position="42"/>
        <end position="66"/>
    </location>
</feature>
<evidence type="ECO:0000256" key="8">
    <source>
        <dbReference type="ARBA" id="ARBA00022989"/>
    </source>
</evidence>
<reference evidence="17" key="1">
    <citation type="journal article" date="2014" name="Int. J. Syst. Evol. Microbiol.">
        <title>Complete genome sequence of Corynebacterium casei LMG S-19264T (=DSM 44701T), isolated from a smear-ripened cheese.</title>
        <authorList>
            <consortium name="US DOE Joint Genome Institute (JGI-PGF)"/>
            <person name="Walter F."/>
            <person name="Albersmeier A."/>
            <person name="Kalinowski J."/>
            <person name="Ruckert C."/>
        </authorList>
    </citation>
    <scope>NUCLEOTIDE SEQUENCE</scope>
    <source>
        <strain evidence="17">KCTC 32501</strain>
    </source>
</reference>
<dbReference type="CDD" id="cd07343">
    <property type="entry name" value="M48A_Zmpste24p_like"/>
    <property type="match status" value="1"/>
</dbReference>
<dbReference type="Proteomes" id="UP000614287">
    <property type="component" value="Unassembled WGS sequence"/>
</dbReference>
<evidence type="ECO:0000256" key="13">
    <source>
        <dbReference type="RuleBase" id="RU003983"/>
    </source>
</evidence>
<evidence type="ECO:0000256" key="1">
    <source>
        <dbReference type="ARBA" id="ARBA00004477"/>
    </source>
</evidence>
<accession>A0A8J3CFS4</accession>
<dbReference type="Pfam" id="PF01435">
    <property type="entry name" value="Peptidase_M48"/>
    <property type="match status" value="1"/>
</dbReference>
<name>A0A8J3CFS4_9BURK</name>
<feature type="domain" description="CAAX prenyl protease 1 N-terminal" evidence="16">
    <location>
        <begin position="2"/>
        <end position="178"/>
    </location>
</feature>
<dbReference type="AlphaFoldDB" id="A0A8J3CFS4"/>
<evidence type="ECO:0000256" key="14">
    <source>
        <dbReference type="SAM" id="Phobius"/>
    </source>
</evidence>
<sequence>MNHIRTHVSAVPAPFDQKISLDDHTKAAQYALTRLHFGRLSLLFSMLVLLFWTLGGGLAGLANLILSVTTHQLHFGILFIVAFSLINSLIDLPMAYASQFKIEEKFGFNRMTIKLWLMDMLKGALLSAAIGIPLLYGVLWFIKTAPSTWWLWAWALFVGLNLLMLWLYPTVIAPLFNKFTALEDGDLKTRLNALLTRCGFASNGMFVMDGSRRSAHGNAYFTGFGHNKRIVFFDTLLNQLSPPQIEAVLAHELGHFHHKHILKRLAWMLPMGLAIFALLGFLSQQLWFYSGLGVQDSLSLLKRLSLQPTHLIAVGLVLFMLVLPVFTFIFAPLTSRGSRRDEFQADAFAVKNSNGQDLIDALVCMYQENASFVGTDSLYSAFYDSHPPAVLRVQRLQQLTTSQT</sequence>
<organism evidence="17 18">
    <name type="scientific">Formosimonas limnophila</name>
    <dbReference type="NCBI Taxonomy" id="1384487"/>
    <lineage>
        <taxon>Bacteria</taxon>
        <taxon>Pseudomonadati</taxon>
        <taxon>Pseudomonadota</taxon>
        <taxon>Betaproteobacteria</taxon>
        <taxon>Burkholderiales</taxon>
        <taxon>Burkholderiaceae</taxon>
        <taxon>Formosimonas</taxon>
    </lineage>
</organism>
<keyword evidence="4 12" id="KW-0479">Metal-binding</keyword>
<keyword evidence="10 14" id="KW-0472">Membrane</keyword>
<dbReference type="Pfam" id="PF16491">
    <property type="entry name" value="Peptidase_M48_N"/>
    <property type="match status" value="1"/>
</dbReference>
<evidence type="ECO:0000256" key="3">
    <source>
        <dbReference type="ARBA" id="ARBA00022692"/>
    </source>
</evidence>
<evidence type="ECO:0000313" key="17">
    <source>
        <dbReference type="EMBL" id="GHA66794.1"/>
    </source>
</evidence>
<evidence type="ECO:0000256" key="7">
    <source>
        <dbReference type="ARBA" id="ARBA00022833"/>
    </source>
</evidence>
<feature type="binding site" evidence="12">
    <location>
        <position position="251"/>
    </location>
    <ligand>
        <name>Zn(2+)</name>
        <dbReference type="ChEBI" id="CHEBI:29105"/>
        <note>catalytic</note>
    </ligand>
</feature>
<feature type="binding site" evidence="12">
    <location>
        <position position="255"/>
    </location>
    <ligand>
        <name>Zn(2+)</name>
        <dbReference type="ChEBI" id="CHEBI:29105"/>
        <note>catalytic</note>
    </ligand>
</feature>
<dbReference type="EMBL" id="BMZG01000002">
    <property type="protein sequence ID" value="GHA66794.1"/>
    <property type="molecule type" value="Genomic_DNA"/>
</dbReference>
<dbReference type="InterPro" id="IPR032456">
    <property type="entry name" value="Peptidase_M48_N"/>
</dbReference>
<evidence type="ECO:0000259" key="15">
    <source>
        <dbReference type="Pfam" id="PF01435"/>
    </source>
</evidence>
<evidence type="ECO:0000256" key="11">
    <source>
        <dbReference type="PIRSR" id="PIRSR627057-1"/>
    </source>
</evidence>